<accession>A0A067R660</accession>
<dbReference type="OMA" id="WNHVILY"/>
<gene>
    <name evidence="2" type="ORF">L798_12477</name>
</gene>
<keyword evidence="1" id="KW-0732">Signal</keyword>
<evidence type="ECO:0000313" key="3">
    <source>
        <dbReference type="Proteomes" id="UP000027135"/>
    </source>
</evidence>
<evidence type="ECO:0000313" key="2">
    <source>
        <dbReference type="EMBL" id="KDR13667.1"/>
    </source>
</evidence>
<dbReference type="InParanoid" id="A0A067R660"/>
<dbReference type="AlphaFoldDB" id="A0A067R660"/>
<dbReference type="Proteomes" id="UP000027135">
    <property type="component" value="Unassembled WGS sequence"/>
</dbReference>
<feature type="signal peptide" evidence="1">
    <location>
        <begin position="1"/>
        <end position="18"/>
    </location>
</feature>
<protein>
    <submittedName>
        <fullName evidence="2">Uncharacterized protein</fullName>
    </submittedName>
</protein>
<reference evidence="2 3" key="1">
    <citation type="journal article" date="2014" name="Nat. Commun.">
        <title>Molecular traces of alternative social organization in a termite genome.</title>
        <authorList>
            <person name="Terrapon N."/>
            <person name="Li C."/>
            <person name="Robertson H.M."/>
            <person name="Ji L."/>
            <person name="Meng X."/>
            <person name="Booth W."/>
            <person name="Chen Z."/>
            <person name="Childers C.P."/>
            <person name="Glastad K.M."/>
            <person name="Gokhale K."/>
            <person name="Gowin J."/>
            <person name="Gronenberg W."/>
            <person name="Hermansen R.A."/>
            <person name="Hu H."/>
            <person name="Hunt B.G."/>
            <person name="Huylmans A.K."/>
            <person name="Khalil S.M."/>
            <person name="Mitchell R.D."/>
            <person name="Munoz-Torres M.C."/>
            <person name="Mustard J.A."/>
            <person name="Pan H."/>
            <person name="Reese J.T."/>
            <person name="Scharf M.E."/>
            <person name="Sun F."/>
            <person name="Vogel H."/>
            <person name="Xiao J."/>
            <person name="Yang W."/>
            <person name="Yang Z."/>
            <person name="Yang Z."/>
            <person name="Zhou J."/>
            <person name="Zhu J."/>
            <person name="Brent C.S."/>
            <person name="Elsik C.G."/>
            <person name="Goodisman M.A."/>
            <person name="Liberles D.A."/>
            <person name="Roe R.M."/>
            <person name="Vargo E.L."/>
            <person name="Vilcinskas A."/>
            <person name="Wang J."/>
            <person name="Bornberg-Bauer E."/>
            <person name="Korb J."/>
            <person name="Zhang G."/>
            <person name="Liebig J."/>
        </authorList>
    </citation>
    <scope>NUCLEOTIDE SEQUENCE [LARGE SCALE GENOMIC DNA]</scope>
    <source>
        <tissue evidence="2">Whole organism</tissue>
    </source>
</reference>
<feature type="chain" id="PRO_5001648373" evidence="1">
    <location>
        <begin position="19"/>
        <end position="52"/>
    </location>
</feature>
<evidence type="ECO:0000256" key="1">
    <source>
        <dbReference type="SAM" id="SignalP"/>
    </source>
</evidence>
<dbReference type="EMBL" id="KK869017">
    <property type="protein sequence ID" value="KDR13667.1"/>
    <property type="molecule type" value="Genomic_DNA"/>
</dbReference>
<keyword evidence="3" id="KW-1185">Reference proteome</keyword>
<organism evidence="2 3">
    <name type="scientific">Zootermopsis nevadensis</name>
    <name type="common">Dampwood termite</name>
    <dbReference type="NCBI Taxonomy" id="136037"/>
    <lineage>
        <taxon>Eukaryota</taxon>
        <taxon>Metazoa</taxon>
        <taxon>Ecdysozoa</taxon>
        <taxon>Arthropoda</taxon>
        <taxon>Hexapoda</taxon>
        <taxon>Insecta</taxon>
        <taxon>Pterygota</taxon>
        <taxon>Neoptera</taxon>
        <taxon>Polyneoptera</taxon>
        <taxon>Dictyoptera</taxon>
        <taxon>Blattodea</taxon>
        <taxon>Blattoidea</taxon>
        <taxon>Termitoidae</taxon>
        <taxon>Termopsidae</taxon>
        <taxon>Zootermopsis</taxon>
    </lineage>
</organism>
<proteinExistence type="predicted"/>
<sequence>MCVLTLWNHVILYSLGLARMLHSKYTSSFSLMVSGLSSLPNCSVTSGGSANI</sequence>
<name>A0A067R660_ZOONE</name>